<protein>
    <submittedName>
        <fullName evidence="1">Uncharacterized protein</fullName>
    </submittedName>
</protein>
<accession>A0A803NV67</accession>
<organism evidence="1 2">
    <name type="scientific">Cannabis sativa</name>
    <name type="common">Hemp</name>
    <name type="synonym">Marijuana</name>
    <dbReference type="NCBI Taxonomy" id="3483"/>
    <lineage>
        <taxon>Eukaryota</taxon>
        <taxon>Viridiplantae</taxon>
        <taxon>Streptophyta</taxon>
        <taxon>Embryophyta</taxon>
        <taxon>Tracheophyta</taxon>
        <taxon>Spermatophyta</taxon>
        <taxon>Magnoliopsida</taxon>
        <taxon>eudicotyledons</taxon>
        <taxon>Gunneridae</taxon>
        <taxon>Pentapetalae</taxon>
        <taxon>rosids</taxon>
        <taxon>fabids</taxon>
        <taxon>Rosales</taxon>
        <taxon>Cannabaceae</taxon>
        <taxon>Cannabis</taxon>
    </lineage>
</organism>
<reference evidence="1" key="1">
    <citation type="submission" date="2018-11" db="EMBL/GenBank/DDBJ databases">
        <authorList>
            <person name="Grassa J C."/>
        </authorList>
    </citation>
    <scope>NUCLEOTIDE SEQUENCE [LARGE SCALE GENOMIC DNA]</scope>
</reference>
<dbReference type="Proteomes" id="UP000596661">
    <property type="component" value="Chromosome 2"/>
</dbReference>
<dbReference type="EMBL" id="UZAU01000224">
    <property type="status" value="NOT_ANNOTATED_CDS"/>
    <property type="molecule type" value="Genomic_DNA"/>
</dbReference>
<evidence type="ECO:0000313" key="1">
    <source>
        <dbReference type="EnsemblPlants" id="cds.evm.model.02.1804"/>
    </source>
</evidence>
<dbReference type="AlphaFoldDB" id="A0A803NV67"/>
<evidence type="ECO:0000313" key="2">
    <source>
        <dbReference type="Proteomes" id="UP000596661"/>
    </source>
</evidence>
<proteinExistence type="predicted"/>
<name>A0A803NV67_CANSA</name>
<dbReference type="EnsemblPlants" id="evm.model.02.1804">
    <property type="protein sequence ID" value="cds.evm.model.02.1804"/>
    <property type="gene ID" value="evm.TU.02.1804"/>
</dbReference>
<sequence>MVGPFIEKDGTYSVATNRKEDMGDPEIILVEKALTYLQEFHHYTNKQMHIRKTASSAAYGLVDTLLK</sequence>
<dbReference type="Gramene" id="evm.model.02.1804">
    <property type="protein sequence ID" value="cds.evm.model.02.1804"/>
    <property type="gene ID" value="evm.TU.02.1804"/>
</dbReference>
<keyword evidence="2" id="KW-1185">Reference proteome</keyword>
<reference evidence="1" key="2">
    <citation type="submission" date="2021-03" db="UniProtKB">
        <authorList>
            <consortium name="EnsemblPlants"/>
        </authorList>
    </citation>
    <scope>IDENTIFICATION</scope>
</reference>